<comment type="subcellular location">
    <subcellularLocation>
        <location evidence="6">Cell membrane</location>
        <topology evidence="6">Multi-pass membrane protein</topology>
    </subcellularLocation>
    <subcellularLocation>
        <location evidence="1">Membrane</location>
        <topology evidence="1">Multi-pass membrane protein</topology>
    </subcellularLocation>
</comment>
<comment type="similarity">
    <text evidence="2 6">Belongs to the 4-toluene sulfonate uptake permease (TSUP) (TC 2.A.102) family.</text>
</comment>
<name>A0A2M8S5C3_9PAST</name>
<feature type="transmembrane region" description="Helical" evidence="6">
    <location>
        <begin position="78"/>
        <end position="97"/>
    </location>
</feature>
<feature type="transmembrane region" description="Helical" evidence="6">
    <location>
        <begin position="243"/>
        <end position="265"/>
    </location>
</feature>
<dbReference type="EMBL" id="PHHA01000002">
    <property type="protein sequence ID" value="PJG86298.1"/>
    <property type="molecule type" value="Genomic_DNA"/>
</dbReference>
<dbReference type="Pfam" id="PF01925">
    <property type="entry name" value="TauE"/>
    <property type="match status" value="1"/>
</dbReference>
<gene>
    <name evidence="7" type="ORF">CVP05_00330</name>
</gene>
<evidence type="ECO:0000256" key="4">
    <source>
        <dbReference type="ARBA" id="ARBA00022989"/>
    </source>
</evidence>
<evidence type="ECO:0000256" key="2">
    <source>
        <dbReference type="ARBA" id="ARBA00009142"/>
    </source>
</evidence>
<feature type="transmembrane region" description="Helical" evidence="6">
    <location>
        <begin position="44"/>
        <end position="66"/>
    </location>
</feature>
<organism evidence="7 8">
    <name type="scientific">Conservatibacter flavescens</name>
    <dbReference type="NCBI Taxonomy" id="28161"/>
    <lineage>
        <taxon>Bacteria</taxon>
        <taxon>Pseudomonadati</taxon>
        <taxon>Pseudomonadota</taxon>
        <taxon>Gammaproteobacteria</taxon>
        <taxon>Pasteurellales</taxon>
        <taxon>Pasteurellaceae</taxon>
        <taxon>Conservatibacter</taxon>
    </lineage>
</organism>
<evidence type="ECO:0000313" key="7">
    <source>
        <dbReference type="EMBL" id="PJG86298.1"/>
    </source>
</evidence>
<evidence type="ECO:0000256" key="6">
    <source>
        <dbReference type="RuleBase" id="RU363041"/>
    </source>
</evidence>
<dbReference type="RefSeq" id="WP_100287574.1">
    <property type="nucleotide sequence ID" value="NZ_PHHA01000002.1"/>
</dbReference>
<accession>A0A2M8S5C3</accession>
<reference evidence="7 8" key="1">
    <citation type="submission" date="2017-11" db="EMBL/GenBank/DDBJ databases">
        <title>Reclassification of Bisgaard taxon 7 as Conservatibacter flavescens gen. nov., sp. nov.</title>
        <authorList>
            <person name="Christensen H."/>
        </authorList>
    </citation>
    <scope>NUCLEOTIDE SEQUENCE [LARGE SCALE GENOMIC DNA]</scope>
    <source>
        <strain evidence="7 8">7_4</strain>
    </source>
</reference>
<protein>
    <recommendedName>
        <fullName evidence="6">Probable membrane transporter protein</fullName>
    </recommendedName>
</protein>
<sequence>MSLSIIVILIFCGAICNVISAIFGIGGGVLIVPVLKTLFPNYPIQMIAATSLTIVMGTALINLILLRHQHIQINVKNLLFWSVGMIIGVQLGFQWSFLLPEKWISLLFITTLLVLAIKTLIASHNEKKVSPSPKNEYIKGLLICLFGGNIAGITGIGGGSIMAPLINQLHSVKASQIALYTNAMMVIGGLGNLYGYLSKVPPHTLHSWQIGYVDFMIVGIMVCSSFVMSFFSMKCRAVLSPAMIKKSLAFILLFIAGYMFTISFIG</sequence>
<dbReference type="PANTHER" id="PTHR43483:SF3">
    <property type="entry name" value="MEMBRANE TRANSPORTER PROTEIN HI_0806-RELATED"/>
    <property type="match status" value="1"/>
</dbReference>
<evidence type="ECO:0000256" key="3">
    <source>
        <dbReference type="ARBA" id="ARBA00022692"/>
    </source>
</evidence>
<dbReference type="OrthoDB" id="9780109at2"/>
<feature type="transmembrane region" description="Helical" evidence="6">
    <location>
        <begin position="7"/>
        <end position="32"/>
    </location>
</feature>
<dbReference type="GO" id="GO:0005886">
    <property type="term" value="C:plasma membrane"/>
    <property type="evidence" value="ECO:0007669"/>
    <property type="project" value="UniProtKB-SubCell"/>
</dbReference>
<evidence type="ECO:0000256" key="1">
    <source>
        <dbReference type="ARBA" id="ARBA00004141"/>
    </source>
</evidence>
<evidence type="ECO:0000313" key="8">
    <source>
        <dbReference type="Proteomes" id="UP000229329"/>
    </source>
</evidence>
<feature type="transmembrane region" description="Helical" evidence="6">
    <location>
        <begin position="103"/>
        <end position="121"/>
    </location>
</feature>
<dbReference type="PANTHER" id="PTHR43483">
    <property type="entry name" value="MEMBRANE TRANSPORTER PROTEIN HI_0806-RELATED"/>
    <property type="match status" value="1"/>
</dbReference>
<keyword evidence="5 6" id="KW-0472">Membrane</keyword>
<keyword evidence="6" id="KW-1003">Cell membrane</keyword>
<feature type="transmembrane region" description="Helical" evidence="6">
    <location>
        <begin position="141"/>
        <end position="165"/>
    </location>
</feature>
<dbReference type="Proteomes" id="UP000229329">
    <property type="component" value="Unassembled WGS sequence"/>
</dbReference>
<dbReference type="InterPro" id="IPR002781">
    <property type="entry name" value="TM_pro_TauE-like"/>
</dbReference>
<proteinExistence type="inferred from homology"/>
<keyword evidence="4 6" id="KW-1133">Transmembrane helix</keyword>
<keyword evidence="3 6" id="KW-0812">Transmembrane</keyword>
<dbReference type="AlphaFoldDB" id="A0A2M8S5C3"/>
<comment type="caution">
    <text evidence="7">The sequence shown here is derived from an EMBL/GenBank/DDBJ whole genome shotgun (WGS) entry which is preliminary data.</text>
</comment>
<keyword evidence="8" id="KW-1185">Reference proteome</keyword>
<feature type="transmembrane region" description="Helical" evidence="6">
    <location>
        <begin position="177"/>
        <end position="197"/>
    </location>
</feature>
<feature type="transmembrane region" description="Helical" evidence="6">
    <location>
        <begin position="209"/>
        <end position="231"/>
    </location>
</feature>
<evidence type="ECO:0000256" key="5">
    <source>
        <dbReference type="ARBA" id="ARBA00023136"/>
    </source>
</evidence>